<feature type="region of interest" description="Disordered" evidence="1">
    <location>
        <begin position="99"/>
        <end position="169"/>
    </location>
</feature>
<proteinExistence type="predicted"/>
<name>A0A388TAW5_TERA1</name>
<gene>
    <name evidence="2" type="ORF">NO1_0710</name>
</gene>
<keyword evidence="3" id="KW-1185">Reference proteome</keyword>
<feature type="compositionally biased region" description="Basic and acidic residues" evidence="1">
    <location>
        <begin position="120"/>
        <end position="134"/>
    </location>
</feature>
<comment type="caution">
    <text evidence="2">The sequence shown here is derived from an EMBL/GenBank/DDBJ whole genome shotgun (WGS) entry which is preliminary data.</text>
</comment>
<dbReference type="Proteomes" id="UP000269352">
    <property type="component" value="Unassembled WGS sequence"/>
</dbReference>
<dbReference type="EMBL" id="BGZN01000009">
    <property type="protein sequence ID" value="GBR73308.1"/>
    <property type="molecule type" value="Genomic_DNA"/>
</dbReference>
<organism evidence="2 3">
    <name type="scientific">Termititenax aidoneus</name>
    <dbReference type="NCBI Taxonomy" id="2218524"/>
    <lineage>
        <taxon>Bacteria</taxon>
        <taxon>Bacillati</taxon>
        <taxon>Candidatus Margulisiibacteriota</taxon>
        <taxon>Candidatus Termititenacia</taxon>
        <taxon>Candidatus Termititenacales</taxon>
        <taxon>Candidatus Termititenacaceae</taxon>
        <taxon>Candidatus Termititenax</taxon>
    </lineage>
</organism>
<evidence type="ECO:0000313" key="3">
    <source>
        <dbReference type="Proteomes" id="UP000269352"/>
    </source>
</evidence>
<accession>A0A388TAW5</accession>
<dbReference type="AlphaFoldDB" id="A0A388TAW5"/>
<evidence type="ECO:0008006" key="4">
    <source>
        <dbReference type="Google" id="ProtNLM"/>
    </source>
</evidence>
<evidence type="ECO:0000256" key="1">
    <source>
        <dbReference type="SAM" id="MobiDB-lite"/>
    </source>
</evidence>
<reference evidence="2 3" key="1">
    <citation type="journal article" date="2019" name="ISME J.">
        <title>Genome analyses of uncultured TG2/ZB3 bacteria in 'Margulisbacteria' specifically attached to ectosymbiotic spirochetes of protists in the termite gut.</title>
        <authorList>
            <person name="Utami Y.D."/>
            <person name="Kuwahara H."/>
            <person name="Igai K."/>
            <person name="Murakami T."/>
            <person name="Sugaya K."/>
            <person name="Morikawa T."/>
            <person name="Nagura Y."/>
            <person name="Yuki M."/>
            <person name="Deevong P."/>
            <person name="Inoue T."/>
            <person name="Kihara K."/>
            <person name="Lo N."/>
            <person name="Yamada A."/>
            <person name="Ohkuma M."/>
            <person name="Hongoh Y."/>
        </authorList>
    </citation>
    <scope>NUCLEOTIDE SEQUENCE [LARGE SCALE GENOMIC DNA]</scope>
    <source>
        <strain evidence="2">NkOx7-01</strain>
    </source>
</reference>
<sequence length="278" mass="29674">MTIARGEPMLANDILDLTFFPVGSILMMDGSWTDGRGDWYICDGRDTPYGKTPNLIDQFIRGAASSGMTGGSNVAQSITLTAENLPSHKHSIADKTHTHIQDPHNHTQNSHNHTQSPHNHTQDGHSHTQNEHNHVQNPHNHTQNAHGHTDSGHSHTFQNSVDETDGYDVTLQGNPNHICRTTSVSTGYASIQGTTATNVETTAVNNAVAATNQPTTATNQPTTATNEAVTATNIEAAAVNQAAGTGITETETAGSGSPITLNAVLPPYYTLVYIKKMA</sequence>
<protein>
    <recommendedName>
        <fullName evidence="4">Phage tail fiber protein</fullName>
    </recommendedName>
</protein>
<feature type="compositionally biased region" description="Low complexity" evidence="1">
    <location>
        <begin position="106"/>
        <end position="116"/>
    </location>
</feature>
<feature type="compositionally biased region" description="Polar residues" evidence="1">
    <location>
        <begin position="135"/>
        <end position="146"/>
    </location>
</feature>
<evidence type="ECO:0000313" key="2">
    <source>
        <dbReference type="EMBL" id="GBR73308.1"/>
    </source>
</evidence>